<evidence type="ECO:0000256" key="1">
    <source>
        <dbReference type="ARBA" id="ARBA00008226"/>
    </source>
</evidence>
<dbReference type="Pfam" id="PF07973">
    <property type="entry name" value="tRNA_SAD"/>
    <property type="match status" value="1"/>
</dbReference>
<reference evidence="14" key="1">
    <citation type="journal article" date="2019" name="Int. J. Syst. Evol. Microbiol.">
        <title>The Global Catalogue of Microorganisms (GCM) 10K type strain sequencing project: providing services to taxonomists for standard genome sequencing and annotation.</title>
        <authorList>
            <consortium name="The Broad Institute Genomics Platform"/>
            <consortium name="The Broad Institute Genome Sequencing Center for Infectious Disease"/>
            <person name="Wu L."/>
            <person name="Ma J."/>
        </authorList>
    </citation>
    <scope>NUCLEOTIDE SEQUENCE [LARGE SCALE GENOMIC DNA]</scope>
    <source>
        <strain evidence="14">JCM 3115</strain>
    </source>
</reference>
<dbReference type="InterPro" id="IPR009000">
    <property type="entry name" value="Transl_B-barrel_sf"/>
</dbReference>
<dbReference type="SUPFAM" id="SSF101353">
    <property type="entry name" value="Putative anticodon-binding domain of alanyl-tRNA synthetase (AlaRS)"/>
    <property type="match status" value="1"/>
</dbReference>
<dbReference type="GO" id="GO:0016874">
    <property type="term" value="F:ligase activity"/>
    <property type="evidence" value="ECO:0007669"/>
    <property type="project" value="UniProtKB-KW"/>
</dbReference>
<keyword evidence="6 11" id="KW-0694">RNA-binding</keyword>
<comment type="catalytic activity">
    <reaction evidence="10 11">
        <text>tRNA(Ala) + L-alanine + ATP = L-alanyl-tRNA(Ala) + AMP + diphosphate</text>
        <dbReference type="Rhea" id="RHEA:12540"/>
        <dbReference type="Rhea" id="RHEA-COMP:9657"/>
        <dbReference type="Rhea" id="RHEA-COMP:9923"/>
        <dbReference type="ChEBI" id="CHEBI:30616"/>
        <dbReference type="ChEBI" id="CHEBI:33019"/>
        <dbReference type="ChEBI" id="CHEBI:57972"/>
        <dbReference type="ChEBI" id="CHEBI:78442"/>
        <dbReference type="ChEBI" id="CHEBI:78497"/>
        <dbReference type="ChEBI" id="CHEBI:456215"/>
        <dbReference type="EC" id="6.1.1.7"/>
    </reaction>
</comment>
<dbReference type="Gene3D" id="6.10.250.550">
    <property type="match status" value="1"/>
</dbReference>
<keyword evidence="3 11" id="KW-0436">Ligase</keyword>
<protein>
    <recommendedName>
        <fullName evidence="11">Alanine--tRNA ligase</fullName>
        <ecNumber evidence="11">6.1.1.7</ecNumber>
    </recommendedName>
    <alternativeName>
        <fullName evidence="11">Alanyl-tRNA synthetase</fullName>
        <shortName evidence="11">AlaRS</shortName>
    </alternativeName>
</protein>
<dbReference type="EMBL" id="BMQJ01000010">
    <property type="protein sequence ID" value="GGQ08174.1"/>
    <property type="molecule type" value="Genomic_DNA"/>
</dbReference>
<evidence type="ECO:0000256" key="6">
    <source>
        <dbReference type="ARBA" id="ARBA00022884"/>
    </source>
</evidence>
<evidence type="ECO:0000256" key="10">
    <source>
        <dbReference type="ARBA" id="ARBA00048300"/>
    </source>
</evidence>
<evidence type="ECO:0000256" key="11">
    <source>
        <dbReference type="HAMAP-Rule" id="MF_00036"/>
    </source>
</evidence>
<comment type="caution">
    <text evidence="13">The sequence shown here is derived from an EMBL/GenBank/DDBJ whole genome shotgun (WGS) entry which is preliminary data.</text>
</comment>
<dbReference type="Gene3D" id="3.30.54.20">
    <property type="match status" value="1"/>
</dbReference>
<dbReference type="InterPro" id="IPR023033">
    <property type="entry name" value="Ala_tRNA_ligase_euk/bac"/>
</dbReference>
<proteinExistence type="inferred from homology"/>
<dbReference type="PANTHER" id="PTHR11777:SF9">
    <property type="entry name" value="ALANINE--TRNA LIGASE, CYTOPLASMIC"/>
    <property type="match status" value="1"/>
</dbReference>
<dbReference type="Gene3D" id="3.10.310.40">
    <property type="match status" value="1"/>
</dbReference>
<comment type="subcellular location">
    <subcellularLocation>
        <location evidence="11">Cytoplasm</location>
    </subcellularLocation>
</comment>
<evidence type="ECO:0000256" key="7">
    <source>
        <dbReference type="ARBA" id="ARBA00022917"/>
    </source>
</evidence>
<dbReference type="SUPFAM" id="SSF55186">
    <property type="entry name" value="ThrRS/AlaRS common domain"/>
    <property type="match status" value="1"/>
</dbReference>
<dbReference type="InterPro" id="IPR012947">
    <property type="entry name" value="tRNA_SAD"/>
</dbReference>
<evidence type="ECO:0000313" key="13">
    <source>
        <dbReference type="EMBL" id="GGQ08174.1"/>
    </source>
</evidence>
<dbReference type="Pfam" id="PF02272">
    <property type="entry name" value="DHHA1"/>
    <property type="match status" value="1"/>
</dbReference>
<keyword evidence="11" id="KW-0862">Zinc</keyword>
<evidence type="ECO:0000256" key="9">
    <source>
        <dbReference type="ARBA" id="ARBA00024779"/>
    </source>
</evidence>
<evidence type="ECO:0000256" key="5">
    <source>
        <dbReference type="ARBA" id="ARBA00022840"/>
    </source>
</evidence>
<dbReference type="Gene3D" id="3.30.930.10">
    <property type="entry name" value="Bira Bifunctional Protein, Domain 2"/>
    <property type="match status" value="1"/>
</dbReference>
<keyword evidence="8 11" id="KW-0030">Aminoacyl-tRNA synthetase</keyword>
<evidence type="ECO:0000256" key="8">
    <source>
        <dbReference type="ARBA" id="ARBA00023146"/>
    </source>
</evidence>
<evidence type="ECO:0000256" key="2">
    <source>
        <dbReference type="ARBA" id="ARBA00022555"/>
    </source>
</evidence>
<evidence type="ECO:0000259" key="12">
    <source>
        <dbReference type="PROSITE" id="PS50860"/>
    </source>
</evidence>
<dbReference type="InterPro" id="IPR018164">
    <property type="entry name" value="Ala-tRNA-synth_IIc_N"/>
</dbReference>
<dbReference type="NCBIfam" id="TIGR00344">
    <property type="entry name" value="alaS"/>
    <property type="match status" value="1"/>
</dbReference>
<name>A0ABQ2R3G8_9ACTN</name>
<evidence type="ECO:0000313" key="14">
    <source>
        <dbReference type="Proteomes" id="UP000611554"/>
    </source>
</evidence>
<feature type="domain" description="Alanyl-transfer RNA synthetases family profile" evidence="12">
    <location>
        <begin position="1"/>
        <end position="718"/>
    </location>
</feature>
<dbReference type="RefSeq" id="WP_189248251.1">
    <property type="nucleotide sequence ID" value="NZ_BMQJ01000010.1"/>
</dbReference>
<dbReference type="PANTHER" id="PTHR11777">
    <property type="entry name" value="ALANYL-TRNA SYNTHETASE"/>
    <property type="match status" value="1"/>
</dbReference>
<dbReference type="Gene3D" id="3.30.980.10">
    <property type="entry name" value="Threonyl-trna Synthetase, Chain A, domain 2"/>
    <property type="match status" value="1"/>
</dbReference>
<keyword evidence="14" id="KW-1185">Reference proteome</keyword>
<comment type="similarity">
    <text evidence="1 11">Belongs to the class-II aminoacyl-tRNA synthetase family.</text>
</comment>
<dbReference type="SUPFAM" id="SSF55681">
    <property type="entry name" value="Class II aaRS and biotin synthetases"/>
    <property type="match status" value="1"/>
</dbReference>
<dbReference type="PROSITE" id="PS50860">
    <property type="entry name" value="AA_TRNA_LIGASE_II_ALA"/>
    <property type="match status" value="1"/>
</dbReference>
<dbReference type="SUPFAM" id="SSF50447">
    <property type="entry name" value="Translation proteins"/>
    <property type="match status" value="1"/>
</dbReference>
<accession>A0ABQ2R3G8</accession>
<keyword evidence="11" id="KW-0479">Metal-binding</keyword>
<comment type="function">
    <text evidence="9 11">Catalyzes the attachment of alanine to tRNA(Ala) in a two-step reaction: alanine is first activated by ATP to form Ala-AMP and then transferred to the acceptor end of tRNA(Ala). Also edits incorrectly charged Ser-tRNA(Ala) and Gly-tRNA(Ala) via its editing domain.</text>
</comment>
<sequence>MESAEIARRFLRFFEERGHTVVPSASLIAEDPTLLLVPAGMVPFKPYFLGQQKPPFKRATSVQKCVRTPDIDEVGRTTRHATFFQMLGNFSFGDYFKEQAIPLAWELLTKPESEGGFGFPADRLWVTVYQDDDEAYGIWHEKVGVPAERIQRRGLEDNYWHMGVPGPGGPCTEIYYDRGPEYGRDGGPVADENRYLEVWNNVFMQFQLGAVRSKTDFDVAGELPARSVDTGMGLERMAAILQGVDNIYEIDTTYKILDRAAELTRTRYGRDERADVSLRVVADHVRTSVMLVADGVLPSNEGRGYVLRRILRRAVRNLRLLGAGEERYMHELTAVTIAVMGELYPELRADAPQIHAVIDAEEASFLGTLRTGTAIFDAAVEETKRKGRGTLGGDQAFQLHDTYGFPIDLTLEMASEQGLKVDEEGFRRLMKEQRDRAKADAAAKKTGNADISVFGRILEKTGKVDFLGYDQVTAEAQVIGLLVDGAPVPAAGAGTTVEVVLSRTPFYAEGGGQLADQGVIRTDGAEVEIVDVQSPVAGVIVHRGKVRGGEIRVGDQAQAEIDVERRRAISRSHTATHLVHRGFRNALGETAAQAGSENSPGRFRFDFTAAGAVPPSVLRDVEDEVNAVLINDLTVNAFHTSQAEARAMGALALFGEKYGETVRIVEVGDYSRELCGGTHVASSGQLGLVKVLGESSIGAGVRRVEALVGLDAFRFLARESVLVAQLSEQLKARREELPERIEGIVTRLRTAEKELERLRSAQVLAVAGELAAGARDLDGVSVVTHRAPDGTSPDDLRKLALDVRGRFPADRAAVVVVAGVPGDRPVVVAAVNDAGRARGLKAGRLVGVAAKALGGGGGGKDDVAQGGGARPEAIGDALGAVQQAIVQAAS</sequence>
<keyword evidence="5 11" id="KW-0067">ATP-binding</keyword>
<organism evidence="13 14">
    <name type="scientific">Streptosporangium pseudovulgare</name>
    <dbReference type="NCBI Taxonomy" id="35765"/>
    <lineage>
        <taxon>Bacteria</taxon>
        <taxon>Bacillati</taxon>
        <taxon>Actinomycetota</taxon>
        <taxon>Actinomycetes</taxon>
        <taxon>Streptosporangiales</taxon>
        <taxon>Streptosporangiaceae</taxon>
        <taxon>Streptosporangium</taxon>
    </lineage>
</organism>
<comment type="domain">
    <text evidence="11">Consists of three domains; the N-terminal catalytic domain, the editing domain and the C-terminal C-Ala domain. The editing domain removes incorrectly charged amino acids, while the C-Ala domain, along with tRNA(Ala), serves as a bridge to cooperatively bring together the editing and aminoacylation centers thus stimulating deacylation of misacylated tRNAs.</text>
</comment>
<dbReference type="EC" id="6.1.1.7" evidence="11"/>
<dbReference type="InterPro" id="IPR050058">
    <property type="entry name" value="Ala-tRNA_ligase"/>
</dbReference>
<feature type="binding site" evidence="11">
    <location>
        <position position="573"/>
    </location>
    <ligand>
        <name>Zn(2+)</name>
        <dbReference type="ChEBI" id="CHEBI:29105"/>
    </ligand>
</feature>
<dbReference type="InterPro" id="IPR003156">
    <property type="entry name" value="DHHA1_dom"/>
</dbReference>
<evidence type="ECO:0000256" key="3">
    <source>
        <dbReference type="ARBA" id="ARBA00022598"/>
    </source>
</evidence>
<feature type="binding site" evidence="11">
    <location>
        <position position="577"/>
    </location>
    <ligand>
        <name>Zn(2+)</name>
        <dbReference type="ChEBI" id="CHEBI:29105"/>
    </ligand>
</feature>
<dbReference type="PRINTS" id="PR00980">
    <property type="entry name" value="TRNASYNTHALA"/>
</dbReference>
<feature type="binding site" evidence="11">
    <location>
        <position position="679"/>
    </location>
    <ligand>
        <name>Zn(2+)</name>
        <dbReference type="ChEBI" id="CHEBI:29105"/>
    </ligand>
</feature>
<feature type="binding site" evidence="11">
    <location>
        <position position="675"/>
    </location>
    <ligand>
        <name>Zn(2+)</name>
        <dbReference type="ChEBI" id="CHEBI:29105"/>
    </ligand>
</feature>
<dbReference type="Pfam" id="PF01411">
    <property type="entry name" value="tRNA-synt_2c"/>
    <property type="match status" value="1"/>
</dbReference>
<dbReference type="InterPro" id="IPR018162">
    <property type="entry name" value="Ala-tRNA-ligase_IIc_anticod-bd"/>
</dbReference>
<dbReference type="InterPro" id="IPR018163">
    <property type="entry name" value="Thr/Ala-tRNA-synth_IIc_edit"/>
</dbReference>
<keyword evidence="7 11" id="KW-0648">Protein biosynthesis</keyword>
<dbReference type="InterPro" id="IPR018165">
    <property type="entry name" value="Ala-tRNA-synth_IIc_core"/>
</dbReference>
<dbReference type="Gene3D" id="2.40.30.130">
    <property type="match status" value="1"/>
</dbReference>
<dbReference type="CDD" id="cd00673">
    <property type="entry name" value="AlaRS_core"/>
    <property type="match status" value="1"/>
</dbReference>
<dbReference type="Proteomes" id="UP000611554">
    <property type="component" value="Unassembled WGS sequence"/>
</dbReference>
<evidence type="ECO:0000256" key="4">
    <source>
        <dbReference type="ARBA" id="ARBA00022741"/>
    </source>
</evidence>
<dbReference type="InterPro" id="IPR002318">
    <property type="entry name" value="Ala-tRNA-lgiase_IIc"/>
</dbReference>
<comment type="cofactor">
    <cofactor evidence="11">
        <name>Zn(2+)</name>
        <dbReference type="ChEBI" id="CHEBI:29105"/>
    </cofactor>
    <text evidence="11">Binds 1 zinc ion per subunit.</text>
</comment>
<keyword evidence="2 11" id="KW-0820">tRNA-binding</keyword>
<dbReference type="HAMAP" id="MF_00036_B">
    <property type="entry name" value="Ala_tRNA_synth_B"/>
    <property type="match status" value="1"/>
</dbReference>
<gene>
    <name evidence="11 13" type="primary">alaS</name>
    <name evidence="13" type="ORF">GCM10010140_43180</name>
</gene>
<keyword evidence="11" id="KW-0963">Cytoplasm</keyword>
<keyword evidence="4 11" id="KW-0547">Nucleotide-binding</keyword>
<dbReference type="InterPro" id="IPR045864">
    <property type="entry name" value="aa-tRNA-synth_II/BPL/LPL"/>
</dbReference>
<dbReference type="SMART" id="SM00863">
    <property type="entry name" value="tRNA_SAD"/>
    <property type="match status" value="1"/>
</dbReference>